<dbReference type="AlphaFoldDB" id="A0AA86MW88"/>
<proteinExistence type="inferred from homology"/>
<dbReference type="InterPro" id="IPR031322">
    <property type="entry name" value="Shikimate/glucono_kinase"/>
</dbReference>
<dbReference type="GO" id="GO:0005829">
    <property type="term" value="C:cytosol"/>
    <property type="evidence" value="ECO:0007669"/>
    <property type="project" value="TreeGrafter"/>
</dbReference>
<dbReference type="PRINTS" id="PR01100">
    <property type="entry name" value="SHIKIMTKNASE"/>
</dbReference>
<evidence type="ECO:0000313" key="8">
    <source>
        <dbReference type="EMBL" id="CAI4030239.1"/>
    </source>
</evidence>
<keyword evidence="9" id="KW-1185">Reference proteome</keyword>
<dbReference type="CDD" id="cd00464">
    <property type="entry name" value="SK"/>
    <property type="match status" value="1"/>
</dbReference>
<dbReference type="PANTHER" id="PTHR21087:SF16">
    <property type="entry name" value="SHIKIMATE KINASE 1, CHLOROPLASTIC"/>
    <property type="match status" value="1"/>
</dbReference>
<evidence type="ECO:0000256" key="3">
    <source>
        <dbReference type="ARBA" id="ARBA00022741"/>
    </source>
</evidence>
<keyword evidence="2 7" id="KW-0808">Transferase</keyword>
<dbReference type="HAMAP" id="MF_00109">
    <property type="entry name" value="Shikimate_kinase"/>
    <property type="match status" value="1"/>
</dbReference>
<dbReference type="EC" id="2.7.1.71" evidence="7"/>
<gene>
    <name evidence="7" type="primary">aroK</name>
    <name evidence="8" type="ORF">DNFV4_00666</name>
</gene>
<keyword evidence="3 7" id="KW-0547">Nucleotide-binding</keyword>
<feature type="binding site" evidence="7">
    <location>
        <position position="136"/>
    </location>
    <ligand>
        <name>substrate</name>
    </ligand>
</feature>
<feature type="binding site" evidence="7">
    <location>
        <begin position="10"/>
        <end position="15"/>
    </location>
    <ligand>
        <name>ATP</name>
        <dbReference type="ChEBI" id="CHEBI:30616"/>
    </ligand>
</feature>
<keyword evidence="6 7" id="KW-0057">Aromatic amino acid biosynthesis</keyword>
<evidence type="ECO:0000256" key="4">
    <source>
        <dbReference type="ARBA" id="ARBA00022777"/>
    </source>
</evidence>
<evidence type="ECO:0000256" key="7">
    <source>
        <dbReference type="HAMAP-Rule" id="MF_00109"/>
    </source>
</evidence>
<keyword evidence="4 7" id="KW-0418">Kinase</keyword>
<evidence type="ECO:0000256" key="6">
    <source>
        <dbReference type="ARBA" id="ARBA00023141"/>
    </source>
</evidence>
<dbReference type="KEGG" id="nti:DNFV4_00666"/>
<keyword evidence="7" id="KW-0479">Metal-binding</keyword>
<protein>
    <recommendedName>
        <fullName evidence="7">Shikimate kinase</fullName>
        <shortName evidence="7">SK</shortName>
        <ecNumber evidence="7">2.7.1.71</ecNumber>
    </recommendedName>
</protein>
<feature type="binding site" evidence="7">
    <location>
        <position position="32"/>
    </location>
    <ligand>
        <name>substrate</name>
    </ligand>
</feature>
<feature type="binding site" evidence="7">
    <location>
        <position position="116"/>
    </location>
    <ligand>
        <name>ATP</name>
        <dbReference type="ChEBI" id="CHEBI:30616"/>
    </ligand>
</feature>
<dbReference type="EMBL" id="OX365700">
    <property type="protein sequence ID" value="CAI4030239.1"/>
    <property type="molecule type" value="Genomic_DNA"/>
</dbReference>
<evidence type="ECO:0000256" key="5">
    <source>
        <dbReference type="ARBA" id="ARBA00022840"/>
    </source>
</evidence>
<dbReference type="GO" id="GO:0009073">
    <property type="term" value="P:aromatic amino acid family biosynthetic process"/>
    <property type="evidence" value="ECO:0007669"/>
    <property type="project" value="UniProtKB-KW"/>
</dbReference>
<comment type="catalytic activity">
    <reaction evidence="7">
        <text>shikimate + ATP = 3-phosphoshikimate + ADP + H(+)</text>
        <dbReference type="Rhea" id="RHEA:13121"/>
        <dbReference type="ChEBI" id="CHEBI:15378"/>
        <dbReference type="ChEBI" id="CHEBI:30616"/>
        <dbReference type="ChEBI" id="CHEBI:36208"/>
        <dbReference type="ChEBI" id="CHEBI:145989"/>
        <dbReference type="ChEBI" id="CHEBI:456216"/>
        <dbReference type="EC" id="2.7.1.71"/>
    </reaction>
</comment>
<feature type="binding site" evidence="7">
    <location>
        <position position="14"/>
    </location>
    <ligand>
        <name>Mg(2+)</name>
        <dbReference type="ChEBI" id="CHEBI:18420"/>
    </ligand>
</feature>
<feature type="binding site" evidence="7">
    <location>
        <position position="56"/>
    </location>
    <ligand>
        <name>substrate</name>
    </ligand>
</feature>
<evidence type="ECO:0000313" key="9">
    <source>
        <dbReference type="Proteomes" id="UP001179121"/>
    </source>
</evidence>
<dbReference type="GO" id="GO:0008652">
    <property type="term" value="P:amino acid biosynthetic process"/>
    <property type="evidence" value="ECO:0007669"/>
    <property type="project" value="UniProtKB-KW"/>
</dbReference>
<dbReference type="SUPFAM" id="SSF52540">
    <property type="entry name" value="P-loop containing nucleoside triphosphate hydrolases"/>
    <property type="match status" value="1"/>
</dbReference>
<dbReference type="PANTHER" id="PTHR21087">
    <property type="entry name" value="SHIKIMATE KINASE"/>
    <property type="match status" value="1"/>
</dbReference>
<comment type="pathway">
    <text evidence="7">Metabolic intermediate biosynthesis; chorismate biosynthesis; chorismate from D-erythrose 4-phosphate and phosphoenolpyruvate: step 5/7.</text>
</comment>
<name>A0AA86MW88_9BACT</name>
<dbReference type="GO" id="GO:0009423">
    <property type="term" value="P:chorismate biosynthetic process"/>
    <property type="evidence" value="ECO:0007669"/>
    <property type="project" value="UniProtKB-UniRule"/>
</dbReference>
<keyword evidence="7" id="KW-0460">Magnesium</keyword>
<keyword evidence="5 7" id="KW-0067">ATP-binding</keyword>
<evidence type="ECO:0000256" key="2">
    <source>
        <dbReference type="ARBA" id="ARBA00022679"/>
    </source>
</evidence>
<feature type="binding site" evidence="7">
    <location>
        <position position="78"/>
    </location>
    <ligand>
        <name>substrate</name>
    </ligand>
</feature>
<keyword evidence="7" id="KW-0963">Cytoplasm</keyword>
<dbReference type="GO" id="GO:0005524">
    <property type="term" value="F:ATP binding"/>
    <property type="evidence" value="ECO:0007669"/>
    <property type="project" value="UniProtKB-UniRule"/>
</dbReference>
<keyword evidence="1 7" id="KW-0028">Amino-acid biosynthesis</keyword>
<comment type="function">
    <text evidence="7">Catalyzes the specific phosphorylation of the 3-hydroxyl group of shikimic acid using ATP as a cosubstrate.</text>
</comment>
<comment type="cofactor">
    <cofactor evidence="7">
        <name>Mg(2+)</name>
        <dbReference type="ChEBI" id="CHEBI:18420"/>
    </cofactor>
    <text evidence="7">Binds 1 Mg(2+) ion per subunit.</text>
</comment>
<comment type="subunit">
    <text evidence="7">Monomer.</text>
</comment>
<comment type="caution">
    <text evidence="7">Lacks conserved residue(s) required for the propagation of feature annotation.</text>
</comment>
<dbReference type="Pfam" id="PF01202">
    <property type="entry name" value="SKI"/>
    <property type="match status" value="1"/>
</dbReference>
<dbReference type="InterPro" id="IPR027417">
    <property type="entry name" value="P-loop_NTPase"/>
</dbReference>
<reference evidence="8" key="1">
    <citation type="submission" date="2022-10" db="EMBL/GenBank/DDBJ databases">
        <authorList>
            <person name="Koch H."/>
        </authorList>
    </citation>
    <scope>NUCLEOTIDE SEQUENCE</scope>
    <source>
        <strain evidence="8">DNF</strain>
    </source>
</reference>
<sequence length="176" mass="19388">MNIVLIGYRGTGKSTVAKLLAQRLGYEAVSTDAEIVRREGATIPEIVQRYGWEPFRDRESEVCRDLGARDRLVIDTGGGAILREENVRALKASGVLVWLTAEVKTIARRIGGDDQRPSLTGTKSFVDEIEEVLQQRLPKYQAAADQVIRTDELTPDEIADRVIAAVQSAADRAPVQ</sequence>
<dbReference type="Gene3D" id="3.40.50.300">
    <property type="entry name" value="P-loop containing nucleotide triphosphate hydrolases"/>
    <property type="match status" value="1"/>
</dbReference>
<dbReference type="RefSeq" id="WP_289267236.1">
    <property type="nucleotide sequence ID" value="NZ_OX365700.1"/>
</dbReference>
<comment type="subcellular location">
    <subcellularLocation>
        <location evidence="7">Cytoplasm</location>
    </subcellularLocation>
</comment>
<organism evidence="8 9">
    <name type="scientific">Nitrospira tepida</name>
    <dbReference type="NCBI Taxonomy" id="2973512"/>
    <lineage>
        <taxon>Bacteria</taxon>
        <taxon>Pseudomonadati</taxon>
        <taxon>Nitrospirota</taxon>
        <taxon>Nitrospiria</taxon>
        <taxon>Nitrospirales</taxon>
        <taxon>Nitrospiraceae</taxon>
        <taxon>Nitrospira</taxon>
    </lineage>
</organism>
<evidence type="ECO:0000256" key="1">
    <source>
        <dbReference type="ARBA" id="ARBA00022605"/>
    </source>
</evidence>
<dbReference type="GO" id="GO:0000287">
    <property type="term" value="F:magnesium ion binding"/>
    <property type="evidence" value="ECO:0007669"/>
    <property type="project" value="UniProtKB-UniRule"/>
</dbReference>
<dbReference type="InterPro" id="IPR000623">
    <property type="entry name" value="Shikimate_kinase/TSH1"/>
</dbReference>
<accession>A0AA86MW88</accession>
<dbReference type="GO" id="GO:0004765">
    <property type="term" value="F:shikimate kinase activity"/>
    <property type="evidence" value="ECO:0007669"/>
    <property type="project" value="UniProtKB-UniRule"/>
</dbReference>
<comment type="similarity">
    <text evidence="7">Belongs to the shikimate kinase family.</text>
</comment>
<dbReference type="Proteomes" id="UP001179121">
    <property type="component" value="Chromosome"/>
</dbReference>